<protein>
    <submittedName>
        <fullName evidence="5">ATP-binding cassette domain-containing protein</fullName>
    </submittedName>
</protein>
<dbReference type="InterPro" id="IPR050093">
    <property type="entry name" value="ABC_SmlMolc_Importer"/>
</dbReference>
<evidence type="ECO:0000256" key="3">
    <source>
        <dbReference type="ARBA" id="ARBA00022840"/>
    </source>
</evidence>
<evidence type="ECO:0000259" key="4">
    <source>
        <dbReference type="PROSITE" id="PS50893"/>
    </source>
</evidence>
<sequence length="201" mass="22104">MSDSIRIEHLYKSYHEKKVLNDLSLTISIGQITAVMAPSGAGKTTLLRILMGLETADSGRIEGLSGLRLSAVFQEDRLCDNLSPVSNIRLVTGSSVSRDEILCALTQTGLSDCICQPARELSGGQRRRVALLRALLAGWDLLLLDEPFKGLDTETRKQIMDYVLLQFRKIPGRTALLVTHDEAEASYLAQNTFTLPTPSPF</sequence>
<reference evidence="5" key="2">
    <citation type="submission" date="2021-04" db="EMBL/GenBank/DDBJ databases">
        <authorList>
            <person name="Gilroy R."/>
        </authorList>
    </citation>
    <scope>NUCLEOTIDE SEQUENCE</scope>
    <source>
        <strain evidence="5">CHK179-7159</strain>
    </source>
</reference>
<accession>A0A9D2KY12</accession>
<keyword evidence="1" id="KW-0813">Transport</keyword>
<dbReference type="InterPro" id="IPR003593">
    <property type="entry name" value="AAA+_ATPase"/>
</dbReference>
<evidence type="ECO:0000256" key="2">
    <source>
        <dbReference type="ARBA" id="ARBA00022741"/>
    </source>
</evidence>
<dbReference type="AlphaFoldDB" id="A0A9D2KY12"/>
<dbReference type="Pfam" id="PF00005">
    <property type="entry name" value="ABC_tran"/>
    <property type="match status" value="1"/>
</dbReference>
<dbReference type="PANTHER" id="PTHR42781:SF4">
    <property type="entry name" value="SPERMIDINE_PUTRESCINE IMPORT ATP-BINDING PROTEIN POTA"/>
    <property type="match status" value="1"/>
</dbReference>
<dbReference type="GO" id="GO:0005524">
    <property type="term" value="F:ATP binding"/>
    <property type="evidence" value="ECO:0007669"/>
    <property type="project" value="UniProtKB-KW"/>
</dbReference>
<dbReference type="SUPFAM" id="SSF52540">
    <property type="entry name" value="P-loop containing nucleoside triphosphate hydrolases"/>
    <property type="match status" value="1"/>
</dbReference>
<dbReference type="SMART" id="SM00382">
    <property type="entry name" value="AAA"/>
    <property type="match status" value="1"/>
</dbReference>
<dbReference type="PROSITE" id="PS50893">
    <property type="entry name" value="ABC_TRANSPORTER_2"/>
    <property type="match status" value="1"/>
</dbReference>
<dbReference type="PROSITE" id="PS00211">
    <property type="entry name" value="ABC_TRANSPORTER_1"/>
    <property type="match status" value="1"/>
</dbReference>
<evidence type="ECO:0000256" key="1">
    <source>
        <dbReference type="ARBA" id="ARBA00022448"/>
    </source>
</evidence>
<evidence type="ECO:0000313" key="5">
    <source>
        <dbReference type="EMBL" id="HJA92037.1"/>
    </source>
</evidence>
<name>A0A9D2KY12_9FIRM</name>
<keyword evidence="3 5" id="KW-0067">ATP-binding</keyword>
<dbReference type="GO" id="GO:0016887">
    <property type="term" value="F:ATP hydrolysis activity"/>
    <property type="evidence" value="ECO:0007669"/>
    <property type="project" value="InterPro"/>
</dbReference>
<organism evidence="5 6">
    <name type="scientific">Candidatus Eisenbergiella merdipullorum</name>
    <dbReference type="NCBI Taxonomy" id="2838553"/>
    <lineage>
        <taxon>Bacteria</taxon>
        <taxon>Bacillati</taxon>
        <taxon>Bacillota</taxon>
        <taxon>Clostridia</taxon>
        <taxon>Lachnospirales</taxon>
        <taxon>Lachnospiraceae</taxon>
        <taxon>Eisenbergiella</taxon>
    </lineage>
</organism>
<dbReference type="InterPro" id="IPR003439">
    <property type="entry name" value="ABC_transporter-like_ATP-bd"/>
</dbReference>
<gene>
    <name evidence="5" type="ORF">H9717_02775</name>
</gene>
<keyword evidence="2" id="KW-0547">Nucleotide-binding</keyword>
<reference evidence="5" key="1">
    <citation type="journal article" date="2021" name="PeerJ">
        <title>Extensive microbial diversity within the chicken gut microbiome revealed by metagenomics and culture.</title>
        <authorList>
            <person name="Gilroy R."/>
            <person name="Ravi A."/>
            <person name="Getino M."/>
            <person name="Pursley I."/>
            <person name="Horton D.L."/>
            <person name="Alikhan N.F."/>
            <person name="Baker D."/>
            <person name="Gharbi K."/>
            <person name="Hall N."/>
            <person name="Watson M."/>
            <person name="Adriaenssens E.M."/>
            <person name="Foster-Nyarko E."/>
            <person name="Jarju S."/>
            <person name="Secka A."/>
            <person name="Antonio M."/>
            <person name="Oren A."/>
            <person name="Chaudhuri R.R."/>
            <person name="La Ragione R."/>
            <person name="Hildebrand F."/>
            <person name="Pallen M.J."/>
        </authorList>
    </citation>
    <scope>NUCLEOTIDE SEQUENCE</scope>
    <source>
        <strain evidence="5">CHK179-7159</strain>
    </source>
</reference>
<dbReference type="Gene3D" id="3.40.50.300">
    <property type="entry name" value="P-loop containing nucleotide triphosphate hydrolases"/>
    <property type="match status" value="1"/>
</dbReference>
<dbReference type="InterPro" id="IPR027417">
    <property type="entry name" value="P-loop_NTPase"/>
</dbReference>
<evidence type="ECO:0000313" key="6">
    <source>
        <dbReference type="Proteomes" id="UP000886858"/>
    </source>
</evidence>
<proteinExistence type="predicted"/>
<feature type="domain" description="ABC transporter" evidence="4">
    <location>
        <begin position="5"/>
        <end position="201"/>
    </location>
</feature>
<dbReference type="PANTHER" id="PTHR42781">
    <property type="entry name" value="SPERMIDINE/PUTRESCINE IMPORT ATP-BINDING PROTEIN POTA"/>
    <property type="match status" value="1"/>
</dbReference>
<comment type="caution">
    <text evidence="5">The sequence shown here is derived from an EMBL/GenBank/DDBJ whole genome shotgun (WGS) entry which is preliminary data.</text>
</comment>
<dbReference type="InterPro" id="IPR017871">
    <property type="entry name" value="ABC_transporter-like_CS"/>
</dbReference>
<dbReference type="Proteomes" id="UP000886858">
    <property type="component" value="Unassembled WGS sequence"/>
</dbReference>
<dbReference type="EMBL" id="DWYY01000035">
    <property type="protein sequence ID" value="HJA92037.1"/>
    <property type="molecule type" value="Genomic_DNA"/>
</dbReference>